<dbReference type="Proteomes" id="UP000070035">
    <property type="component" value="Unassembled WGS sequence"/>
</dbReference>
<evidence type="ECO:0000259" key="4">
    <source>
        <dbReference type="Pfam" id="PF00149"/>
    </source>
</evidence>
<dbReference type="InterPro" id="IPR029052">
    <property type="entry name" value="Metallo-depent_PP-like"/>
</dbReference>
<evidence type="ECO:0000313" key="5">
    <source>
        <dbReference type="EMBL" id="KXB02529.1"/>
    </source>
</evidence>
<organism evidence="5 6">
    <name type="scientific">candidate division MSBL1 archaeon SCGC-AAA261F17</name>
    <dbReference type="NCBI Taxonomy" id="1698274"/>
    <lineage>
        <taxon>Archaea</taxon>
        <taxon>Methanobacteriati</taxon>
        <taxon>Methanobacteriota</taxon>
        <taxon>candidate division MSBL1</taxon>
    </lineage>
</organism>
<dbReference type="PANTHER" id="PTHR30337">
    <property type="entry name" value="COMPONENT OF ATP-DEPENDENT DSDNA EXONUCLEASE"/>
    <property type="match status" value="1"/>
</dbReference>
<dbReference type="EMBL" id="LHXY01000001">
    <property type="protein sequence ID" value="KXB02529.1"/>
    <property type="molecule type" value="Genomic_DNA"/>
</dbReference>
<dbReference type="CDD" id="cd00840">
    <property type="entry name" value="MPP_Mre11_N"/>
    <property type="match status" value="1"/>
</dbReference>
<dbReference type="PANTHER" id="PTHR30337:SF0">
    <property type="entry name" value="NUCLEASE SBCCD SUBUNIT D"/>
    <property type="match status" value="1"/>
</dbReference>
<evidence type="ECO:0000256" key="2">
    <source>
        <dbReference type="ARBA" id="ARBA00022801"/>
    </source>
</evidence>
<dbReference type="Gene3D" id="3.60.21.10">
    <property type="match status" value="1"/>
</dbReference>
<keyword evidence="3" id="KW-0269">Exonuclease</keyword>
<keyword evidence="6" id="KW-1185">Reference proteome</keyword>
<dbReference type="InterPro" id="IPR041796">
    <property type="entry name" value="Mre11_N"/>
</dbReference>
<accession>A0A133V7V8</accession>
<feature type="domain" description="Calcineurin-like phosphoesterase" evidence="4">
    <location>
        <begin position="5"/>
        <end position="218"/>
    </location>
</feature>
<dbReference type="AlphaFoldDB" id="A0A133V7V8"/>
<dbReference type="InterPro" id="IPR050535">
    <property type="entry name" value="DNA_Repair-Maintenance_Comp"/>
</dbReference>
<protein>
    <recommendedName>
        <fullName evidence="4">Calcineurin-like phosphoesterase domain-containing protein</fullName>
    </recommendedName>
</protein>
<comment type="caution">
    <text evidence="5">The sequence shown here is derived from an EMBL/GenBank/DDBJ whole genome shotgun (WGS) entry which is preliminary data.</text>
</comment>
<reference evidence="5 6" key="1">
    <citation type="journal article" date="2016" name="Sci. Rep.">
        <title>Metabolic traits of an uncultured archaeal lineage -MSBL1- from brine pools of the Red Sea.</title>
        <authorList>
            <person name="Mwirichia R."/>
            <person name="Alam I."/>
            <person name="Rashid M."/>
            <person name="Vinu M."/>
            <person name="Ba-Alawi W."/>
            <person name="Anthony Kamau A."/>
            <person name="Kamanda Ngugi D."/>
            <person name="Goker M."/>
            <person name="Klenk H.P."/>
            <person name="Bajic V."/>
            <person name="Stingl U."/>
        </authorList>
    </citation>
    <scope>NUCLEOTIDE SEQUENCE [LARGE SCALE GENOMIC DNA]</scope>
    <source>
        <strain evidence="5">SCGC-AAA261F17</strain>
    </source>
</reference>
<proteinExistence type="predicted"/>
<sequence length="432" mass="49100">MGPQLKIAVLSDFHLGAKQRSPREQDPLIQAREAFEKAVQENVQLILISGDIFNQRTPSQELWAKAMRILNLPPSKDESRVELLEALGKDGGEISPLALRGIPVIAIHGNHERRGVGLVDPVEALEAAGLVIRLNQNTILLKTPEGKVAIHGMGFVPEEEARNVMGLWNPKPIKGAYNVLMIHQSLGQYTYSEDEKPVLVPSDLPEGFDLYISGHVHYQADTKIYGKPLLFPGSTFRTQLLPIEAEVPKGFFIINTGGDPTYRFIELDSVRDFFYEEKEFDGVTIRQIEDWITRKMREILEKPRKNKDKRPLVRFRLRGELAKGNTKDELIAADLVDKFVNDSILHISKRELVSLDLEEQTQLLQDLRERKIPLEEMTMNILKSKLEEVKYDKLFEIDSLYELLSEGMEDEALRRISGTIDQLTETELEGKA</sequence>
<evidence type="ECO:0000313" key="6">
    <source>
        <dbReference type="Proteomes" id="UP000070035"/>
    </source>
</evidence>
<dbReference type="InterPro" id="IPR004843">
    <property type="entry name" value="Calcineurin-like_PHP"/>
</dbReference>
<gene>
    <name evidence="5" type="ORF">AKJ44_00155</name>
</gene>
<evidence type="ECO:0000256" key="1">
    <source>
        <dbReference type="ARBA" id="ARBA00022722"/>
    </source>
</evidence>
<keyword evidence="1" id="KW-0540">Nuclease</keyword>
<dbReference type="SUPFAM" id="SSF56300">
    <property type="entry name" value="Metallo-dependent phosphatases"/>
    <property type="match status" value="1"/>
</dbReference>
<dbReference type="Pfam" id="PF00149">
    <property type="entry name" value="Metallophos"/>
    <property type="match status" value="1"/>
</dbReference>
<name>A0A133V7V8_9EURY</name>
<dbReference type="GO" id="GO:0004527">
    <property type="term" value="F:exonuclease activity"/>
    <property type="evidence" value="ECO:0007669"/>
    <property type="project" value="UniProtKB-KW"/>
</dbReference>
<evidence type="ECO:0000256" key="3">
    <source>
        <dbReference type="ARBA" id="ARBA00022839"/>
    </source>
</evidence>
<keyword evidence="2" id="KW-0378">Hydrolase</keyword>